<sequence length="390" mass="44230">MPDIPEIVIHRHMEPIEARWRQLETLDINSLHQGFDWCRAWIEAYKRPIMIVEGRSKDRTLFILPLEIVRGKLFTKAQFIGGDHSNINTALVSDDFIHEADDRMMAAIASQIRSKVSGADCIVLGNMPAVWRGLTLPFSRLPSVENQNHAFALEIKPTFVETLAQLNAKRRRKKYSVGHRRLEALGGYRHSIAETADEKRQMLDLFYKQKGLRLEQSGLPNVFSCPKTRKFFHSLAQLPQSEGRFALKLHYLEMTGGDHKGSIPAIAGLSRKGDHVIVQFCSIGEDALLSASPGELLFHLMIEDYNSRNIKLFDFGIGDMPFKRSWCNIETIQINVALPLTSLGRLAVLKEEAATRLKSTIKQNPALYGFLQKIRSRNSHGRTEETEDAD</sequence>
<proteinExistence type="predicted"/>
<dbReference type="InterPro" id="IPR016181">
    <property type="entry name" value="Acyl_CoA_acyltransferase"/>
</dbReference>
<dbReference type="InterPro" id="IPR038740">
    <property type="entry name" value="BioF2-like_GNAT_dom"/>
</dbReference>
<dbReference type="EMBL" id="JAUOZU010000006">
    <property type="protein sequence ID" value="MDO6963796.1"/>
    <property type="molecule type" value="Genomic_DNA"/>
</dbReference>
<dbReference type="RefSeq" id="WP_304375707.1">
    <property type="nucleotide sequence ID" value="NZ_JAUOZU010000006.1"/>
</dbReference>
<gene>
    <name evidence="2" type="ORF">Q4481_07490</name>
</gene>
<reference evidence="2" key="1">
    <citation type="journal article" date="2015" name="Int. J. Syst. Evol. Microbiol.">
        <title>Rhizobium alvei sp. nov., isolated from a freshwater river.</title>
        <authorList>
            <person name="Sheu S.Y."/>
            <person name="Huang H.W."/>
            <person name="Young C.C."/>
            <person name="Chen W.M."/>
        </authorList>
    </citation>
    <scope>NUCLEOTIDE SEQUENCE</scope>
    <source>
        <strain evidence="2">TNR-22</strain>
    </source>
</reference>
<protein>
    <submittedName>
        <fullName evidence="2">GNAT family N-acetyltransferase</fullName>
    </submittedName>
</protein>
<accession>A0ABT8YJB3</accession>
<dbReference type="SUPFAM" id="SSF55729">
    <property type="entry name" value="Acyl-CoA N-acyltransferases (Nat)"/>
    <property type="match status" value="1"/>
</dbReference>
<comment type="caution">
    <text evidence="2">The sequence shown here is derived from an EMBL/GenBank/DDBJ whole genome shotgun (WGS) entry which is preliminary data.</text>
</comment>
<organism evidence="2 3">
    <name type="scientific">Rhizobium alvei</name>
    <dbReference type="NCBI Taxonomy" id="1132659"/>
    <lineage>
        <taxon>Bacteria</taxon>
        <taxon>Pseudomonadati</taxon>
        <taxon>Pseudomonadota</taxon>
        <taxon>Alphaproteobacteria</taxon>
        <taxon>Hyphomicrobiales</taxon>
        <taxon>Rhizobiaceae</taxon>
        <taxon>Rhizobium/Agrobacterium group</taxon>
        <taxon>Rhizobium</taxon>
    </lineage>
</organism>
<dbReference type="Pfam" id="PF13480">
    <property type="entry name" value="Acetyltransf_6"/>
    <property type="match status" value="1"/>
</dbReference>
<dbReference type="Proteomes" id="UP001174932">
    <property type="component" value="Unassembled WGS sequence"/>
</dbReference>
<feature type="domain" description="BioF2-like acetyltransferase" evidence="1">
    <location>
        <begin position="169"/>
        <end position="324"/>
    </location>
</feature>
<evidence type="ECO:0000259" key="1">
    <source>
        <dbReference type="Pfam" id="PF13480"/>
    </source>
</evidence>
<evidence type="ECO:0000313" key="2">
    <source>
        <dbReference type="EMBL" id="MDO6963796.1"/>
    </source>
</evidence>
<evidence type="ECO:0000313" key="3">
    <source>
        <dbReference type="Proteomes" id="UP001174932"/>
    </source>
</evidence>
<reference evidence="2" key="2">
    <citation type="submission" date="2023-07" db="EMBL/GenBank/DDBJ databases">
        <authorList>
            <person name="Shen H."/>
        </authorList>
    </citation>
    <scope>NUCLEOTIDE SEQUENCE</scope>
    <source>
        <strain evidence="2">TNR-22</strain>
    </source>
</reference>
<keyword evidence="3" id="KW-1185">Reference proteome</keyword>
<name>A0ABT8YJB3_9HYPH</name>